<accession>A0A5M6CPE3</accession>
<name>A0A5M6CPE3_9BACT</name>
<comment type="caution">
    <text evidence="1">The sequence shown here is derived from an EMBL/GenBank/DDBJ whole genome shotgun (WGS) entry which is preliminary data.</text>
</comment>
<dbReference type="RefSeq" id="WP_150032784.1">
    <property type="nucleotide sequence ID" value="NZ_VWSH01000002.1"/>
</dbReference>
<keyword evidence="2" id="KW-1185">Reference proteome</keyword>
<dbReference type="Proteomes" id="UP000323632">
    <property type="component" value="Unassembled WGS sequence"/>
</dbReference>
<organism evidence="1 2">
    <name type="scientific">Taibaiella lutea</name>
    <dbReference type="NCBI Taxonomy" id="2608001"/>
    <lineage>
        <taxon>Bacteria</taxon>
        <taxon>Pseudomonadati</taxon>
        <taxon>Bacteroidota</taxon>
        <taxon>Chitinophagia</taxon>
        <taxon>Chitinophagales</taxon>
        <taxon>Chitinophagaceae</taxon>
        <taxon>Taibaiella</taxon>
    </lineage>
</organism>
<gene>
    <name evidence="1" type="ORF">F0919_10970</name>
</gene>
<dbReference type="EMBL" id="VWSH01000002">
    <property type="protein sequence ID" value="KAA5535105.1"/>
    <property type="molecule type" value="Genomic_DNA"/>
</dbReference>
<dbReference type="AlphaFoldDB" id="A0A5M6CPE3"/>
<protein>
    <submittedName>
        <fullName evidence="1">Uncharacterized protein</fullName>
    </submittedName>
</protein>
<evidence type="ECO:0000313" key="2">
    <source>
        <dbReference type="Proteomes" id="UP000323632"/>
    </source>
</evidence>
<reference evidence="1 2" key="1">
    <citation type="submission" date="2019-09" db="EMBL/GenBank/DDBJ databases">
        <title>Genome sequence and assembly of Taibaiella sp.</title>
        <authorList>
            <person name="Chhetri G."/>
        </authorList>
    </citation>
    <scope>NUCLEOTIDE SEQUENCE [LARGE SCALE GENOMIC DNA]</scope>
    <source>
        <strain evidence="1 2">KVB11</strain>
    </source>
</reference>
<sequence length="419" mass="47807">MKIILYLCLLLYTTSTVAQVQSLKYRRSSLFTLMLTNEKRKYEDVISKTFLGYPIPEKFNNHNLGFRVIKTSNLPDSLKLNVINAYLDSNDVARKLVAHWFNRNEKGYFNMNLIAERGSYNASEMDAAIAKKTKRGLTLLEDAGEELIGNTFILISDFRFINKEELRKVIKERVEQTEKNATQIEKVANRIPFVKKTPAGASLLHELNDLTAQPLDVLSKGYVVVTTSYLYRLVWNDSVATVFYKDLWMKDNAFDKNRKYAFEHTSLFQLQYVGSEVAWADLQSTIYSTKSEEQLVQIATIRSLDAVIVKLQKEHEAFRTSTPLISTDPPTAGIGLKEGLESSDHYEVLQQVINEDGKTSYETIGVIKPLKDQIWDNRYMATGDSLRSATTFEKGKGKQFYPGMLIRQKGKSGLQNLLK</sequence>
<proteinExistence type="predicted"/>
<evidence type="ECO:0000313" key="1">
    <source>
        <dbReference type="EMBL" id="KAA5535105.1"/>
    </source>
</evidence>